<reference evidence="2 3" key="1">
    <citation type="journal article" date="2012" name="PLoS Pathog.">
        <title>Diverse lifestyles and strategies of plant pathogenesis encoded in the genomes of eighteen Dothideomycetes fungi.</title>
        <authorList>
            <person name="Ohm R.A."/>
            <person name="Feau N."/>
            <person name="Henrissat B."/>
            <person name="Schoch C.L."/>
            <person name="Horwitz B.A."/>
            <person name="Barry K.W."/>
            <person name="Condon B.J."/>
            <person name="Copeland A.C."/>
            <person name="Dhillon B."/>
            <person name="Glaser F."/>
            <person name="Hesse C.N."/>
            <person name="Kosti I."/>
            <person name="LaButti K."/>
            <person name="Lindquist E.A."/>
            <person name="Lucas S."/>
            <person name="Salamov A.A."/>
            <person name="Bradshaw R.E."/>
            <person name="Ciuffetti L."/>
            <person name="Hamelin R.C."/>
            <person name="Kema G.H.J."/>
            <person name="Lawrence C."/>
            <person name="Scott J.A."/>
            <person name="Spatafora J.W."/>
            <person name="Turgeon B.G."/>
            <person name="de Wit P.J.G.M."/>
            <person name="Zhong S."/>
            <person name="Goodwin S.B."/>
            <person name="Grigoriev I.V."/>
        </authorList>
    </citation>
    <scope>NUCLEOTIDE SEQUENCE [LARGE SCALE GENOMIC DNA]</scope>
    <source>
        <strain evidence="3">ND90Pr / ATCC 201652</strain>
    </source>
</reference>
<dbReference type="AlphaFoldDB" id="M2SBT6"/>
<reference evidence="3" key="2">
    <citation type="journal article" date="2013" name="PLoS Genet.">
        <title>Comparative genome structure, secondary metabolite, and effector coding capacity across Cochliobolus pathogens.</title>
        <authorList>
            <person name="Condon B.J."/>
            <person name="Leng Y."/>
            <person name="Wu D."/>
            <person name="Bushley K.E."/>
            <person name="Ohm R.A."/>
            <person name="Otillar R."/>
            <person name="Martin J."/>
            <person name="Schackwitz W."/>
            <person name="Grimwood J."/>
            <person name="MohdZainudin N."/>
            <person name="Xue C."/>
            <person name="Wang R."/>
            <person name="Manning V.A."/>
            <person name="Dhillon B."/>
            <person name="Tu Z.J."/>
            <person name="Steffenson B.J."/>
            <person name="Salamov A."/>
            <person name="Sun H."/>
            <person name="Lowry S."/>
            <person name="LaButti K."/>
            <person name="Han J."/>
            <person name="Copeland A."/>
            <person name="Lindquist E."/>
            <person name="Barry K."/>
            <person name="Schmutz J."/>
            <person name="Baker S.E."/>
            <person name="Ciuffetti L.M."/>
            <person name="Grigoriev I.V."/>
            <person name="Zhong S."/>
            <person name="Turgeon B.G."/>
        </authorList>
    </citation>
    <scope>NUCLEOTIDE SEQUENCE [LARGE SCALE GENOMIC DNA]</scope>
    <source>
        <strain evidence="3">ND90Pr / ATCC 201652</strain>
    </source>
</reference>
<feature type="non-terminal residue" evidence="2">
    <location>
        <position position="82"/>
    </location>
</feature>
<accession>M2SBT6</accession>
<feature type="region of interest" description="Disordered" evidence="1">
    <location>
        <begin position="34"/>
        <end position="58"/>
    </location>
</feature>
<dbReference type="OMA" id="RCKQTRH"/>
<dbReference type="EMBL" id="KB445651">
    <property type="protein sequence ID" value="EMD59955.1"/>
    <property type="molecule type" value="Genomic_DNA"/>
</dbReference>
<evidence type="ECO:0000313" key="3">
    <source>
        <dbReference type="Proteomes" id="UP000016934"/>
    </source>
</evidence>
<dbReference type="GeneID" id="19140380"/>
<keyword evidence="3" id="KW-1185">Reference proteome</keyword>
<name>M2SBT6_COCSN</name>
<gene>
    <name evidence="2" type="ORF">COCSADRAFT_60922</name>
</gene>
<dbReference type="HOGENOM" id="CLU_171505_0_0_1"/>
<dbReference type="KEGG" id="bsc:COCSADRAFT_60922"/>
<sequence>EALDIVNKRKSRKRRYIRIEETLNIGEVQEVLAKQAGSSRSDRESASKRVRGERRCGRCKQTRHNAHTYAVKIDSASNSSDS</sequence>
<feature type="non-terminal residue" evidence="2">
    <location>
        <position position="1"/>
    </location>
</feature>
<dbReference type="Proteomes" id="UP000016934">
    <property type="component" value="Unassembled WGS sequence"/>
</dbReference>
<feature type="compositionally biased region" description="Basic residues" evidence="1">
    <location>
        <begin position="48"/>
        <end position="58"/>
    </location>
</feature>
<organism evidence="2 3">
    <name type="scientific">Cochliobolus sativus (strain ND90Pr / ATCC 201652)</name>
    <name type="common">Common root rot and spot blotch fungus</name>
    <name type="synonym">Bipolaris sorokiniana</name>
    <dbReference type="NCBI Taxonomy" id="665912"/>
    <lineage>
        <taxon>Eukaryota</taxon>
        <taxon>Fungi</taxon>
        <taxon>Dikarya</taxon>
        <taxon>Ascomycota</taxon>
        <taxon>Pezizomycotina</taxon>
        <taxon>Dothideomycetes</taxon>
        <taxon>Pleosporomycetidae</taxon>
        <taxon>Pleosporales</taxon>
        <taxon>Pleosporineae</taxon>
        <taxon>Pleosporaceae</taxon>
        <taxon>Bipolaris</taxon>
    </lineage>
</organism>
<dbReference type="RefSeq" id="XP_007704225.1">
    <property type="nucleotide sequence ID" value="XM_007706035.1"/>
</dbReference>
<evidence type="ECO:0000313" key="2">
    <source>
        <dbReference type="EMBL" id="EMD59955.1"/>
    </source>
</evidence>
<protein>
    <submittedName>
        <fullName evidence="2">Uncharacterized protein</fullName>
    </submittedName>
</protein>
<evidence type="ECO:0000256" key="1">
    <source>
        <dbReference type="SAM" id="MobiDB-lite"/>
    </source>
</evidence>
<proteinExistence type="predicted"/>